<evidence type="ECO:0000313" key="3">
    <source>
        <dbReference type="EMBL" id="MBB4040310.1"/>
    </source>
</evidence>
<dbReference type="InterPro" id="IPR014748">
    <property type="entry name" value="Enoyl-CoA_hydra_C"/>
</dbReference>
<dbReference type="Gene3D" id="1.10.12.10">
    <property type="entry name" value="Lyase 2-enoyl-coa Hydratase, Chain A, domain 2"/>
    <property type="match status" value="1"/>
</dbReference>
<dbReference type="GO" id="GO:0010124">
    <property type="term" value="P:phenylacetate catabolic process"/>
    <property type="evidence" value="ECO:0007669"/>
    <property type="project" value="InterPro"/>
</dbReference>
<dbReference type="SUPFAM" id="SSF52096">
    <property type="entry name" value="ClpP/crotonase"/>
    <property type="match status" value="1"/>
</dbReference>
<dbReference type="Proteomes" id="UP000519439">
    <property type="component" value="Unassembled WGS sequence"/>
</dbReference>
<dbReference type="PROSITE" id="PS00166">
    <property type="entry name" value="ENOYL_COA_HYDRATASE"/>
    <property type="match status" value="1"/>
</dbReference>
<dbReference type="InterPro" id="IPR018376">
    <property type="entry name" value="Enoyl-CoA_hyd/isom_CS"/>
</dbReference>
<keyword evidence="3" id="KW-0413">Isomerase</keyword>
<gene>
    <name evidence="3" type="ORF">GGR34_001963</name>
</gene>
<keyword evidence="4" id="KW-1185">Reference proteome</keyword>
<accession>A0A7W6IF19</accession>
<dbReference type="FunFam" id="3.90.226.10:FF:000071">
    <property type="entry name" value="Putative enoyl-CoA hydratase PaaB"/>
    <property type="match status" value="1"/>
</dbReference>
<dbReference type="Pfam" id="PF00378">
    <property type="entry name" value="ECH_1"/>
    <property type="match status" value="1"/>
</dbReference>
<dbReference type="AlphaFoldDB" id="A0A7W6IF19"/>
<dbReference type="EC" id="5.3.3.18" evidence="3"/>
<name>A0A7W6IF19_9HYPH</name>
<protein>
    <submittedName>
        <fullName evidence="3">2-(1,2-epoxy-1,2-dihydrophenyl)acetyl-CoA isomerase</fullName>
        <ecNumber evidence="3">5.3.3.18</ecNumber>
    </submittedName>
</protein>
<organism evidence="3 4">
    <name type="scientific">Microvirga flocculans</name>
    <dbReference type="NCBI Taxonomy" id="217168"/>
    <lineage>
        <taxon>Bacteria</taxon>
        <taxon>Pseudomonadati</taxon>
        <taxon>Pseudomonadota</taxon>
        <taxon>Alphaproteobacteria</taxon>
        <taxon>Hyphomicrobiales</taxon>
        <taxon>Methylobacteriaceae</taxon>
        <taxon>Microvirga</taxon>
    </lineage>
</organism>
<dbReference type="NCBIfam" id="TIGR02280">
    <property type="entry name" value="PaaB1"/>
    <property type="match status" value="1"/>
</dbReference>
<dbReference type="PANTHER" id="PTHR43459">
    <property type="entry name" value="ENOYL-COA HYDRATASE"/>
    <property type="match status" value="1"/>
</dbReference>
<dbReference type="InterPro" id="IPR029045">
    <property type="entry name" value="ClpP/crotonase-like_dom_sf"/>
</dbReference>
<evidence type="ECO:0000256" key="2">
    <source>
        <dbReference type="RuleBase" id="RU003707"/>
    </source>
</evidence>
<dbReference type="Gene3D" id="3.90.226.10">
    <property type="entry name" value="2-enoyl-CoA Hydratase, Chain A, domain 1"/>
    <property type="match status" value="1"/>
</dbReference>
<dbReference type="PANTHER" id="PTHR43459:SF1">
    <property type="entry name" value="EG:BACN32G11.4 PROTEIN"/>
    <property type="match status" value="1"/>
</dbReference>
<dbReference type="CDD" id="cd06558">
    <property type="entry name" value="crotonase-like"/>
    <property type="match status" value="1"/>
</dbReference>
<comment type="caution">
    <text evidence="3">The sequence shown here is derived from an EMBL/GenBank/DDBJ whole genome shotgun (WGS) entry which is preliminary data.</text>
</comment>
<proteinExistence type="inferred from homology"/>
<evidence type="ECO:0000313" key="4">
    <source>
        <dbReference type="Proteomes" id="UP000519439"/>
    </source>
</evidence>
<dbReference type="GO" id="GO:0016853">
    <property type="term" value="F:isomerase activity"/>
    <property type="evidence" value="ECO:0007669"/>
    <property type="project" value="UniProtKB-KW"/>
</dbReference>
<comment type="similarity">
    <text evidence="1 2">Belongs to the enoyl-CoA hydratase/isomerase family.</text>
</comment>
<dbReference type="InterPro" id="IPR001753">
    <property type="entry name" value="Enoyl-CoA_hydra/iso"/>
</dbReference>
<dbReference type="InterPro" id="IPR011968">
    <property type="entry name" value="PaaB1"/>
</dbReference>
<reference evidence="3 4" key="1">
    <citation type="submission" date="2020-08" db="EMBL/GenBank/DDBJ databases">
        <title>Genomic Encyclopedia of Type Strains, Phase IV (KMG-IV): sequencing the most valuable type-strain genomes for metagenomic binning, comparative biology and taxonomic classification.</title>
        <authorList>
            <person name="Goeker M."/>
        </authorList>
    </citation>
    <scope>NUCLEOTIDE SEQUENCE [LARGE SCALE GENOMIC DNA]</scope>
    <source>
        <strain evidence="3 4">DSM 15743</strain>
    </source>
</reference>
<evidence type="ECO:0000256" key="1">
    <source>
        <dbReference type="ARBA" id="ARBA00005254"/>
    </source>
</evidence>
<sequence length="265" mass="28833">MVENDLILTERREGYRIITLNRPDRLNSFNEPMHKALMSALIETEADSECRALILTGAGRGFCAGQDLADRLTSPGQQPPDLAATIEQFYNPLVRKLRGLRIPIIAAVNGVAAGAGANIALACDIVLAGRSAKFIQAFAKLGLVPDSGGTWFLPRLVGPARARALALLAEPVSAEQAEAWGMIWKTTDDAGLMDEAHRLASYFATQPTIGLGFIKQALDVSETNDLDRQLELERDLQGRAGRTPDYREGVAAFFEKRQPKFTGRA</sequence>
<dbReference type="EMBL" id="JACIDC010000006">
    <property type="protein sequence ID" value="MBB4040310.1"/>
    <property type="molecule type" value="Genomic_DNA"/>
</dbReference>